<evidence type="ECO:0000313" key="5">
    <source>
        <dbReference type="Proteomes" id="UP000824025"/>
    </source>
</evidence>
<organism evidence="4 5">
    <name type="scientific">Candidatus Borkfalkia avicola</name>
    <dbReference type="NCBI Taxonomy" id="2838503"/>
    <lineage>
        <taxon>Bacteria</taxon>
        <taxon>Bacillati</taxon>
        <taxon>Bacillota</taxon>
        <taxon>Clostridia</taxon>
        <taxon>Christensenellales</taxon>
        <taxon>Christensenellaceae</taxon>
        <taxon>Candidatus Borkfalkia</taxon>
    </lineage>
</organism>
<dbReference type="EMBL" id="DXCF01000036">
    <property type="protein sequence ID" value="HIZ10266.1"/>
    <property type="molecule type" value="Genomic_DNA"/>
</dbReference>
<gene>
    <name evidence="4" type="ORF">H9726_07240</name>
</gene>
<dbReference type="Pfam" id="PF03009">
    <property type="entry name" value="GDPD"/>
    <property type="match status" value="1"/>
</dbReference>
<dbReference type="GO" id="GO:0006629">
    <property type="term" value="P:lipid metabolic process"/>
    <property type="evidence" value="ECO:0007669"/>
    <property type="project" value="InterPro"/>
</dbReference>
<feature type="chain" id="PRO_5038920376" description="GP-PDE domain-containing protein" evidence="2">
    <location>
        <begin position="22"/>
        <end position="595"/>
    </location>
</feature>
<accession>A0A9D2D887</accession>
<feature type="domain" description="GP-PDE" evidence="3">
    <location>
        <begin position="224"/>
        <end position="472"/>
    </location>
</feature>
<keyword evidence="2" id="KW-0732">Signal</keyword>
<evidence type="ECO:0000259" key="3">
    <source>
        <dbReference type="PROSITE" id="PS51704"/>
    </source>
</evidence>
<dbReference type="InterPro" id="IPR030395">
    <property type="entry name" value="GP_PDE_dom"/>
</dbReference>
<dbReference type="Proteomes" id="UP000824025">
    <property type="component" value="Unassembled WGS sequence"/>
</dbReference>
<feature type="transmembrane region" description="Helical" evidence="1">
    <location>
        <begin position="568"/>
        <end position="588"/>
    </location>
</feature>
<comment type="caution">
    <text evidence="4">The sequence shown here is derived from an EMBL/GenBank/DDBJ whole genome shotgun (WGS) entry which is preliminary data.</text>
</comment>
<keyword evidence="1" id="KW-1133">Transmembrane helix</keyword>
<protein>
    <recommendedName>
        <fullName evidence="3">GP-PDE domain-containing protein</fullName>
    </recommendedName>
</protein>
<dbReference type="PROSITE" id="PS51704">
    <property type="entry name" value="GP_PDE"/>
    <property type="match status" value="1"/>
</dbReference>
<feature type="signal peptide" evidence="2">
    <location>
        <begin position="1"/>
        <end position="21"/>
    </location>
</feature>
<name>A0A9D2D887_9FIRM</name>
<proteinExistence type="predicted"/>
<sequence>MKRTFLSLLCAAALAAGIAAAVPVPVQADREDFVSSVTLFESIGSAEELSRTEADVSVVKISDGGKIAFSDGEQDFSAAAFGDAVPCLYAETQAAAEAAARIIAEQSPYAYIASADPALVALVRESCPAANGMIDLRGKDMTATEIRDTVNKNAAKSALLTLSLSDADEVLALRRLLVTVCFETDSREERYTALSYGADGLLDDAAEANDTLAEQDAKLILPRPLVASHRGNSSARRGDGSPYYENTVAAARAAYENFSVDYVEIDLYLTKDGCPVVMHDPTIDRTTNGSGNVEAMTLEELRRYKVDGGQPGTAVLDEIPTLDDFFKEFADDDLYFLLEIKSPRFACVDAALAVIEENGMAGRVNFISFSAEQLNYARSKKPEISVSLLRGLNDLTDEEGSSRPQKVMDIVNPMNASVSADYMTVYAADEVRELNRHGVKVNAWTVNDLGRFVDKGYASVTTDMCELISRQPCEIVPEEEVITVAPGERFRFGATAAAWDENYDKQIGNCTAICIGGGSLSQDDGGYYAEETGEIRCLLLYEGDYYALLSRPVTVRVEEPAGGCGGGIGAGGALFALPLLAAAGILLLKKRKTER</sequence>
<evidence type="ECO:0000313" key="4">
    <source>
        <dbReference type="EMBL" id="HIZ10266.1"/>
    </source>
</evidence>
<dbReference type="AlphaFoldDB" id="A0A9D2D887"/>
<evidence type="ECO:0000256" key="1">
    <source>
        <dbReference type="SAM" id="Phobius"/>
    </source>
</evidence>
<keyword evidence="1" id="KW-0472">Membrane</keyword>
<dbReference type="PANTHER" id="PTHR46211:SF14">
    <property type="entry name" value="GLYCEROPHOSPHODIESTER PHOSPHODIESTERASE"/>
    <property type="match status" value="1"/>
</dbReference>
<keyword evidence="1" id="KW-0812">Transmembrane</keyword>
<dbReference type="GO" id="GO:0008081">
    <property type="term" value="F:phosphoric diester hydrolase activity"/>
    <property type="evidence" value="ECO:0007669"/>
    <property type="project" value="InterPro"/>
</dbReference>
<dbReference type="Gene3D" id="3.20.20.190">
    <property type="entry name" value="Phosphatidylinositol (PI) phosphodiesterase"/>
    <property type="match status" value="1"/>
</dbReference>
<dbReference type="SUPFAM" id="SSF51695">
    <property type="entry name" value="PLC-like phosphodiesterases"/>
    <property type="match status" value="1"/>
</dbReference>
<dbReference type="InterPro" id="IPR017946">
    <property type="entry name" value="PLC-like_Pdiesterase_TIM-brl"/>
</dbReference>
<reference evidence="4" key="1">
    <citation type="journal article" date="2021" name="PeerJ">
        <title>Extensive microbial diversity within the chicken gut microbiome revealed by metagenomics and culture.</title>
        <authorList>
            <person name="Gilroy R."/>
            <person name="Ravi A."/>
            <person name="Getino M."/>
            <person name="Pursley I."/>
            <person name="Horton D.L."/>
            <person name="Alikhan N.F."/>
            <person name="Baker D."/>
            <person name="Gharbi K."/>
            <person name="Hall N."/>
            <person name="Watson M."/>
            <person name="Adriaenssens E.M."/>
            <person name="Foster-Nyarko E."/>
            <person name="Jarju S."/>
            <person name="Secka A."/>
            <person name="Antonio M."/>
            <person name="Oren A."/>
            <person name="Chaudhuri R.R."/>
            <person name="La Ragione R."/>
            <person name="Hildebrand F."/>
            <person name="Pallen M.J."/>
        </authorList>
    </citation>
    <scope>NUCLEOTIDE SEQUENCE</scope>
    <source>
        <strain evidence="4">CHK192-19661</strain>
    </source>
</reference>
<evidence type="ECO:0000256" key="2">
    <source>
        <dbReference type="SAM" id="SignalP"/>
    </source>
</evidence>
<dbReference type="PANTHER" id="PTHR46211">
    <property type="entry name" value="GLYCEROPHOSPHORYL DIESTER PHOSPHODIESTERASE"/>
    <property type="match status" value="1"/>
</dbReference>
<reference evidence="4" key="2">
    <citation type="submission" date="2021-04" db="EMBL/GenBank/DDBJ databases">
        <authorList>
            <person name="Gilroy R."/>
        </authorList>
    </citation>
    <scope>NUCLEOTIDE SEQUENCE</scope>
    <source>
        <strain evidence="4">CHK192-19661</strain>
    </source>
</reference>